<dbReference type="SUPFAM" id="SSF53850">
    <property type="entry name" value="Periplasmic binding protein-like II"/>
    <property type="match status" value="1"/>
</dbReference>
<dbReference type="KEGG" id="rfo:REIFOR_00287"/>
<evidence type="ECO:0000256" key="2">
    <source>
        <dbReference type="ARBA" id="ARBA00023015"/>
    </source>
</evidence>
<evidence type="ECO:0000256" key="3">
    <source>
        <dbReference type="ARBA" id="ARBA00023125"/>
    </source>
</evidence>
<dbReference type="GO" id="GO:0005829">
    <property type="term" value="C:cytosol"/>
    <property type="evidence" value="ECO:0007669"/>
    <property type="project" value="TreeGrafter"/>
</dbReference>
<dbReference type="PANTHER" id="PTHR30419">
    <property type="entry name" value="HTH-TYPE TRANSCRIPTIONAL REGULATOR YBHD"/>
    <property type="match status" value="1"/>
</dbReference>
<dbReference type="Gene3D" id="1.10.10.10">
    <property type="entry name" value="Winged helix-like DNA-binding domain superfamily/Winged helix DNA-binding domain"/>
    <property type="match status" value="1"/>
</dbReference>
<dbReference type="InterPro" id="IPR000847">
    <property type="entry name" value="LysR_HTH_N"/>
</dbReference>
<dbReference type="InterPro" id="IPR036388">
    <property type="entry name" value="WH-like_DNA-bd_sf"/>
</dbReference>
<dbReference type="Pfam" id="PF03466">
    <property type="entry name" value="LysR_substrate"/>
    <property type="match status" value="1"/>
</dbReference>
<sequence length="301" mass="33333">MRHLQPLEYFNAIVAAGSIRKAAETLSITSTALNRRLLAIEEELGVDLFERLPKGVQLSAAGEILLLHIREQIADMARVKSQISDLKGERRGHVAIACSQAILTSFLPVEISKYRSQHPFVTFSVQVRDRAAAEEALLDRSADLALVFEPVQLADFQTLLAVKQSVWVLMPKDHPLAHKPILRLRECLRFPVGLPTKQYGVRHILEASARRISLNLAPVVESDSFDYLRYQAVEEGIITFQIEIGLPLNLESIGLVACKLDERDVPDGVLYVGQLKGRTLPVAGAKFANQILAALGQRCDS</sequence>
<dbReference type="AlphaFoldDB" id="A0A2K8KQ62"/>
<name>A0A2K8KQ62_9GAMM</name>
<keyword evidence="4" id="KW-0804">Transcription</keyword>
<evidence type="ECO:0000313" key="6">
    <source>
        <dbReference type="EMBL" id="ATX75464.1"/>
    </source>
</evidence>
<dbReference type="Proteomes" id="UP000229757">
    <property type="component" value="Chromosome"/>
</dbReference>
<comment type="similarity">
    <text evidence="1">Belongs to the LysR transcriptional regulatory family.</text>
</comment>
<dbReference type="InterPro" id="IPR050950">
    <property type="entry name" value="HTH-type_LysR_regulators"/>
</dbReference>
<keyword evidence="7" id="KW-1185">Reference proteome</keyword>
<evidence type="ECO:0000256" key="4">
    <source>
        <dbReference type="ARBA" id="ARBA00023163"/>
    </source>
</evidence>
<dbReference type="GO" id="GO:0003700">
    <property type="term" value="F:DNA-binding transcription factor activity"/>
    <property type="evidence" value="ECO:0007669"/>
    <property type="project" value="InterPro"/>
</dbReference>
<organism evidence="6 7">
    <name type="scientific">Reinekea forsetii</name>
    <dbReference type="NCBI Taxonomy" id="1336806"/>
    <lineage>
        <taxon>Bacteria</taxon>
        <taxon>Pseudomonadati</taxon>
        <taxon>Pseudomonadota</taxon>
        <taxon>Gammaproteobacteria</taxon>
        <taxon>Oceanospirillales</taxon>
        <taxon>Saccharospirillaceae</taxon>
        <taxon>Reinekea</taxon>
    </lineage>
</organism>
<dbReference type="InterPro" id="IPR036390">
    <property type="entry name" value="WH_DNA-bd_sf"/>
</dbReference>
<dbReference type="InterPro" id="IPR005119">
    <property type="entry name" value="LysR_subst-bd"/>
</dbReference>
<dbReference type="PROSITE" id="PS50931">
    <property type="entry name" value="HTH_LYSR"/>
    <property type="match status" value="1"/>
</dbReference>
<protein>
    <submittedName>
        <fullName evidence="6">Transcriptional regulator, LysR family</fullName>
    </submittedName>
</protein>
<keyword evidence="3" id="KW-0238">DNA-binding</keyword>
<dbReference type="OrthoDB" id="8839922at2"/>
<dbReference type="RefSeq" id="WP_100255864.1">
    <property type="nucleotide sequence ID" value="NZ_CP011797.1"/>
</dbReference>
<evidence type="ECO:0000313" key="7">
    <source>
        <dbReference type="Proteomes" id="UP000229757"/>
    </source>
</evidence>
<gene>
    <name evidence="6" type="ORF">REIFOR_00287</name>
</gene>
<evidence type="ECO:0000259" key="5">
    <source>
        <dbReference type="PROSITE" id="PS50931"/>
    </source>
</evidence>
<dbReference type="GO" id="GO:0003677">
    <property type="term" value="F:DNA binding"/>
    <property type="evidence" value="ECO:0007669"/>
    <property type="project" value="UniProtKB-KW"/>
</dbReference>
<keyword evidence="2" id="KW-0805">Transcription regulation</keyword>
<dbReference type="Pfam" id="PF00126">
    <property type="entry name" value="HTH_1"/>
    <property type="match status" value="1"/>
</dbReference>
<reference evidence="6 7" key="1">
    <citation type="journal article" date="2017" name="Environ. Microbiol.">
        <title>Genomic and physiological analyses of 'Reinekea forsetii' reveal a versatile opportunistic lifestyle during spring algae blooms.</title>
        <authorList>
            <person name="Avci B."/>
            <person name="Hahnke R.L."/>
            <person name="Chafee M."/>
            <person name="Fischer T."/>
            <person name="Gruber-Vodicka H."/>
            <person name="Tegetmeyer H.E."/>
            <person name="Harder J."/>
            <person name="Fuchs B.M."/>
            <person name="Amann R.I."/>
            <person name="Teeling H."/>
        </authorList>
    </citation>
    <scope>NUCLEOTIDE SEQUENCE [LARGE SCALE GENOMIC DNA]</scope>
    <source>
        <strain evidence="6 7">Hel1_31_D35</strain>
    </source>
</reference>
<accession>A0A2K8KQ62</accession>
<dbReference type="SUPFAM" id="SSF46785">
    <property type="entry name" value="Winged helix' DNA-binding domain"/>
    <property type="match status" value="1"/>
</dbReference>
<dbReference type="Gene3D" id="3.40.190.290">
    <property type="match status" value="1"/>
</dbReference>
<feature type="domain" description="HTH lysR-type" evidence="5">
    <location>
        <begin position="1"/>
        <end position="59"/>
    </location>
</feature>
<proteinExistence type="inferred from homology"/>
<dbReference type="PANTHER" id="PTHR30419:SF2">
    <property type="entry name" value="LYSR FAMILY TRANSCRIPTIONAL REGULATOR"/>
    <property type="match status" value="1"/>
</dbReference>
<dbReference type="EMBL" id="CP011797">
    <property type="protein sequence ID" value="ATX75464.1"/>
    <property type="molecule type" value="Genomic_DNA"/>
</dbReference>
<evidence type="ECO:0000256" key="1">
    <source>
        <dbReference type="ARBA" id="ARBA00009437"/>
    </source>
</evidence>